<dbReference type="Proteomes" id="UP000626982">
    <property type="component" value="Unassembled WGS sequence"/>
</dbReference>
<evidence type="ECO:0000256" key="3">
    <source>
        <dbReference type="ARBA" id="ARBA00022729"/>
    </source>
</evidence>
<comment type="caution">
    <text evidence="5">The sequence shown here is derived from an EMBL/GenBank/DDBJ whole genome shotgun (WGS) entry which is preliminary data.</text>
</comment>
<dbReference type="PANTHER" id="PTHR30061:SF50">
    <property type="entry name" value="MALTOSE_MALTODEXTRIN-BINDING PERIPLASMIC PROTEIN"/>
    <property type="match status" value="1"/>
</dbReference>
<comment type="similarity">
    <text evidence="1">Belongs to the bacterial solute-binding protein 1 family.</text>
</comment>
<protein>
    <submittedName>
        <fullName evidence="5">ABC transporter substrate-binding protein</fullName>
    </submittedName>
</protein>
<dbReference type="PROSITE" id="PS51257">
    <property type="entry name" value="PROKAR_LIPOPROTEIN"/>
    <property type="match status" value="1"/>
</dbReference>
<organism evidence="5 6">
    <name type="scientific">Agrococcus terreus</name>
    <dbReference type="NCBI Taxonomy" id="574649"/>
    <lineage>
        <taxon>Bacteria</taxon>
        <taxon>Bacillati</taxon>
        <taxon>Actinomycetota</taxon>
        <taxon>Actinomycetes</taxon>
        <taxon>Micrococcales</taxon>
        <taxon>Microbacteriaceae</taxon>
        <taxon>Agrococcus</taxon>
    </lineage>
</organism>
<evidence type="ECO:0000256" key="2">
    <source>
        <dbReference type="ARBA" id="ARBA00022448"/>
    </source>
</evidence>
<evidence type="ECO:0000313" key="6">
    <source>
        <dbReference type="Proteomes" id="UP000626982"/>
    </source>
</evidence>
<proteinExistence type="inferred from homology"/>
<sequence length="415" mass="43033">MRHSTKLGSVALAGALALALASCAGGGGGAGDGETAEPETGLELRMLIGSSGDAETQAVQAAADAWGEETGNTVQVVAASDLNQELAQGFAGDQAPDVFYMGWDQFQTYANDGFLEPYAGDLPNAGDFYPALVDTFSFDGEFVCAPKDFSTLGLVINTQLWEAAGLTDDDVPTTWEELQTVAETLTEGDVVGLSMGAEYARVGTFMQQAGGGLMDGETVTANSPENLEALEYVQGLLSSGALQWPADLGAGWGGEAFGNQRAAMVIEGPWINGALENDFPDVEFQVAELPAGPAGQGTFTFSNCWGIPEGQDTAETAQSLVEFLTSDEQQLAFSDAFGVIPSTQSAAATYAETYPENEAFVAGADYAESPVAFAGAADVVTEFNNAITTLDGADAQAVLDQLQTQLEAAYEASQG</sequence>
<dbReference type="PANTHER" id="PTHR30061">
    <property type="entry name" value="MALTOSE-BINDING PERIPLASMIC PROTEIN"/>
    <property type="match status" value="1"/>
</dbReference>
<reference evidence="6" key="1">
    <citation type="journal article" date="2019" name="Int. J. Syst. Evol. Microbiol.">
        <title>The Global Catalogue of Microorganisms (GCM) 10K type strain sequencing project: providing services to taxonomists for standard genome sequencing and annotation.</title>
        <authorList>
            <consortium name="The Broad Institute Genomics Platform"/>
            <consortium name="The Broad Institute Genome Sequencing Center for Infectious Disease"/>
            <person name="Wu L."/>
            <person name="Ma J."/>
        </authorList>
    </citation>
    <scope>NUCLEOTIDE SEQUENCE [LARGE SCALE GENOMIC DNA]</scope>
    <source>
        <strain evidence="6">CGMCC 1.6960</strain>
    </source>
</reference>
<keyword evidence="3 4" id="KW-0732">Signal</keyword>
<keyword evidence="6" id="KW-1185">Reference proteome</keyword>
<evidence type="ECO:0000313" key="5">
    <source>
        <dbReference type="EMBL" id="GGN76829.1"/>
    </source>
</evidence>
<gene>
    <name evidence="5" type="ORF">GCM10010968_00620</name>
</gene>
<dbReference type="InterPro" id="IPR010916">
    <property type="entry name" value="TonB_box_CS"/>
</dbReference>
<dbReference type="RefSeq" id="WP_188714815.1">
    <property type="nucleotide sequence ID" value="NZ_BAABBD010000001.1"/>
</dbReference>
<evidence type="ECO:0000256" key="1">
    <source>
        <dbReference type="ARBA" id="ARBA00008520"/>
    </source>
</evidence>
<keyword evidence="2" id="KW-0813">Transport</keyword>
<dbReference type="PROSITE" id="PS00430">
    <property type="entry name" value="TONB_DEPENDENT_REC_1"/>
    <property type="match status" value="1"/>
</dbReference>
<name>A0ABQ2K9D1_9MICO</name>
<evidence type="ECO:0000256" key="4">
    <source>
        <dbReference type="SAM" id="SignalP"/>
    </source>
</evidence>
<dbReference type="EMBL" id="BMLM01000001">
    <property type="protein sequence ID" value="GGN76829.1"/>
    <property type="molecule type" value="Genomic_DNA"/>
</dbReference>
<dbReference type="Pfam" id="PF13416">
    <property type="entry name" value="SBP_bac_8"/>
    <property type="match status" value="1"/>
</dbReference>
<dbReference type="SUPFAM" id="SSF53850">
    <property type="entry name" value="Periplasmic binding protein-like II"/>
    <property type="match status" value="1"/>
</dbReference>
<dbReference type="Gene3D" id="3.40.190.10">
    <property type="entry name" value="Periplasmic binding protein-like II"/>
    <property type="match status" value="1"/>
</dbReference>
<feature type="signal peptide" evidence="4">
    <location>
        <begin position="1"/>
        <end position="24"/>
    </location>
</feature>
<dbReference type="InterPro" id="IPR006059">
    <property type="entry name" value="SBP"/>
</dbReference>
<feature type="chain" id="PRO_5046338584" evidence="4">
    <location>
        <begin position="25"/>
        <end position="415"/>
    </location>
</feature>
<accession>A0ABQ2K9D1</accession>